<dbReference type="GO" id="GO:0003677">
    <property type="term" value="F:DNA binding"/>
    <property type="evidence" value="ECO:0007669"/>
    <property type="project" value="UniProtKB-KW"/>
</dbReference>
<dbReference type="Proteomes" id="UP000677436">
    <property type="component" value="Chromosome"/>
</dbReference>
<dbReference type="InterPro" id="IPR036390">
    <property type="entry name" value="WH_DNA-bd_sf"/>
</dbReference>
<evidence type="ECO:0000256" key="1">
    <source>
        <dbReference type="ARBA" id="ARBA00023015"/>
    </source>
</evidence>
<dbReference type="RefSeq" id="WP_212774747.1">
    <property type="nucleotide sequence ID" value="NZ_AP024601.1"/>
</dbReference>
<dbReference type="CDD" id="cd07377">
    <property type="entry name" value="WHTH_GntR"/>
    <property type="match status" value="1"/>
</dbReference>
<keyword evidence="6" id="KW-1185">Reference proteome</keyword>
<dbReference type="InterPro" id="IPR036388">
    <property type="entry name" value="WH-like_DNA-bd_sf"/>
</dbReference>
<dbReference type="InterPro" id="IPR000524">
    <property type="entry name" value="Tscrpt_reg_HTH_GntR"/>
</dbReference>
<dbReference type="PROSITE" id="PS50949">
    <property type="entry name" value="HTH_GNTR"/>
    <property type="match status" value="1"/>
</dbReference>
<dbReference type="SUPFAM" id="SSF48008">
    <property type="entry name" value="GntR ligand-binding domain-like"/>
    <property type="match status" value="1"/>
</dbReference>
<dbReference type="PANTHER" id="PTHR43537">
    <property type="entry name" value="TRANSCRIPTIONAL REGULATOR, GNTR FAMILY"/>
    <property type="match status" value="1"/>
</dbReference>
<dbReference type="InterPro" id="IPR008920">
    <property type="entry name" value="TF_FadR/GntR_C"/>
</dbReference>
<dbReference type="Gene3D" id="1.20.120.530">
    <property type="entry name" value="GntR ligand-binding domain-like"/>
    <property type="match status" value="1"/>
</dbReference>
<dbReference type="SUPFAM" id="SSF46785">
    <property type="entry name" value="Winged helix' DNA-binding domain"/>
    <property type="match status" value="1"/>
</dbReference>
<keyword evidence="2" id="KW-0238">DNA-binding</keyword>
<dbReference type="EMBL" id="AP024601">
    <property type="protein sequence ID" value="BCU81531.1"/>
    <property type="molecule type" value="Genomic_DNA"/>
</dbReference>
<evidence type="ECO:0000313" key="5">
    <source>
        <dbReference type="EMBL" id="BCU81531.1"/>
    </source>
</evidence>
<dbReference type="PANTHER" id="PTHR43537:SF5">
    <property type="entry name" value="UXU OPERON TRANSCRIPTIONAL REGULATOR"/>
    <property type="match status" value="1"/>
</dbReference>
<evidence type="ECO:0000313" key="6">
    <source>
        <dbReference type="Proteomes" id="UP000677436"/>
    </source>
</evidence>
<dbReference type="Pfam" id="PF07729">
    <property type="entry name" value="FCD"/>
    <property type="match status" value="1"/>
</dbReference>
<organism evidence="5 6">
    <name type="scientific">Polycladomyces abyssicola</name>
    <dbReference type="NCBI Taxonomy" id="1125966"/>
    <lineage>
        <taxon>Bacteria</taxon>
        <taxon>Bacillati</taxon>
        <taxon>Bacillota</taxon>
        <taxon>Bacilli</taxon>
        <taxon>Bacillales</taxon>
        <taxon>Thermoactinomycetaceae</taxon>
        <taxon>Polycladomyces</taxon>
    </lineage>
</organism>
<accession>A0A8D5UFH7</accession>
<keyword evidence="3" id="KW-0804">Transcription</keyword>
<evidence type="ECO:0000259" key="4">
    <source>
        <dbReference type="PROSITE" id="PS50949"/>
    </source>
</evidence>
<sequence>MELFLSNPKPLKVQAYTVLKEAIIRGILKDNEMITERVALERFGISRTPFREAVQTLEAEGWVYNIPYKGAFISPITIKDIHDVFELRFMLEIGVVRKIQQTINRKNLDQLQAITAAMNTDPSQMSDVDFMLLDKDFHQVLFELTDNERLISVFKQTSDLIRRIGMRVLHRESRREEVVREHRRIIEGLQNGTAEQEMEQHLNKQKQSFIELYQGEK</sequence>
<dbReference type="GO" id="GO:0003700">
    <property type="term" value="F:DNA-binding transcription factor activity"/>
    <property type="evidence" value="ECO:0007669"/>
    <property type="project" value="InterPro"/>
</dbReference>
<dbReference type="Gene3D" id="1.10.10.10">
    <property type="entry name" value="Winged helix-like DNA-binding domain superfamily/Winged helix DNA-binding domain"/>
    <property type="match status" value="1"/>
</dbReference>
<keyword evidence="1" id="KW-0805">Transcription regulation</keyword>
<protein>
    <submittedName>
        <fullName evidence="5">GntR family transcriptional regulator</fullName>
    </submittedName>
</protein>
<reference evidence="5" key="2">
    <citation type="journal article" date="2021" name="Microbiol. Resour. Announc.">
        <title>Complete Genome Sequence of Polycladomyces abyssicola JIR-001T, Isolated from Hemipelagic Sediment in Deep Seawater.</title>
        <authorList>
            <person name="Tsubouchi T."/>
            <person name="Kaneko Y."/>
        </authorList>
    </citation>
    <scope>NUCLEOTIDE SEQUENCE</scope>
    <source>
        <strain evidence="5">JIR-001</strain>
    </source>
</reference>
<dbReference type="Pfam" id="PF00392">
    <property type="entry name" value="GntR"/>
    <property type="match status" value="1"/>
</dbReference>
<evidence type="ECO:0000256" key="3">
    <source>
        <dbReference type="ARBA" id="ARBA00023163"/>
    </source>
</evidence>
<proteinExistence type="predicted"/>
<dbReference type="AlphaFoldDB" id="A0A8D5UFH7"/>
<dbReference type="PRINTS" id="PR00035">
    <property type="entry name" value="HTHGNTR"/>
</dbReference>
<dbReference type="KEGG" id="pabs:JIR001_13140"/>
<reference evidence="5" key="1">
    <citation type="journal article" date="2013" name="Int. J. Syst. Evol. Microbiol.">
        <title>Polycladomyces abyssicola gen. nov., sp. nov., a thermophilic filamentous bacterium isolated from hemipelagic sediment.</title>
        <authorList>
            <person name="Tsubouchi T."/>
            <person name="Shimane Y."/>
            <person name="Mori K."/>
            <person name="Usui K."/>
            <person name="Hiraki T."/>
            <person name="Tame A."/>
            <person name="Uematsu K."/>
            <person name="Maruyama T."/>
            <person name="Hatada Y."/>
        </authorList>
    </citation>
    <scope>NUCLEOTIDE SEQUENCE</scope>
    <source>
        <strain evidence="5">JIR-001</strain>
    </source>
</reference>
<name>A0A8D5UFH7_9BACL</name>
<evidence type="ECO:0000256" key="2">
    <source>
        <dbReference type="ARBA" id="ARBA00023125"/>
    </source>
</evidence>
<dbReference type="SMART" id="SM00345">
    <property type="entry name" value="HTH_GNTR"/>
    <property type="match status" value="1"/>
</dbReference>
<gene>
    <name evidence="5" type="ORF">JIR001_13140</name>
</gene>
<feature type="domain" description="HTH gntR-type" evidence="4">
    <location>
        <begin position="9"/>
        <end position="76"/>
    </location>
</feature>
<dbReference type="SMART" id="SM00895">
    <property type="entry name" value="FCD"/>
    <property type="match status" value="1"/>
</dbReference>
<dbReference type="InterPro" id="IPR011711">
    <property type="entry name" value="GntR_C"/>
</dbReference>